<keyword evidence="1" id="KW-0732">Signal</keyword>
<reference evidence="3" key="1">
    <citation type="submission" date="2022-10" db="EMBL/GenBank/DDBJ databases">
        <title>Genome assembly of Pristionchus species.</title>
        <authorList>
            <person name="Yoshida K."/>
            <person name="Sommer R.J."/>
        </authorList>
    </citation>
    <scope>NUCLEOTIDE SEQUENCE [LARGE SCALE GENOMIC DNA]</scope>
    <source>
        <strain evidence="3">RS5460</strain>
    </source>
</reference>
<evidence type="ECO:0000256" key="1">
    <source>
        <dbReference type="SAM" id="SignalP"/>
    </source>
</evidence>
<comment type="caution">
    <text evidence="2">The sequence shown here is derived from an EMBL/GenBank/DDBJ whole genome shotgun (WGS) entry which is preliminary data.</text>
</comment>
<protein>
    <submittedName>
        <fullName evidence="2">Uncharacterized protein</fullName>
    </submittedName>
</protein>
<sequence>RTPKPLRAYSVFLLNNAIIDLASATASMLGTVRSAPPSSQRSSCSSPSSIDCTSSAASNAIVDLQHAPKSGSSALLPT</sequence>
<dbReference type="EMBL" id="BTRK01000005">
    <property type="protein sequence ID" value="GMR55832.1"/>
    <property type="molecule type" value="Genomic_DNA"/>
</dbReference>
<feature type="chain" id="PRO_5042974974" evidence="1">
    <location>
        <begin position="25"/>
        <end position="78"/>
    </location>
</feature>
<dbReference type="AlphaFoldDB" id="A0AAN5D4B4"/>
<feature type="signal peptide" evidence="1">
    <location>
        <begin position="1"/>
        <end position="24"/>
    </location>
</feature>
<evidence type="ECO:0000313" key="3">
    <source>
        <dbReference type="Proteomes" id="UP001328107"/>
    </source>
</evidence>
<evidence type="ECO:0000313" key="2">
    <source>
        <dbReference type="EMBL" id="GMR55832.1"/>
    </source>
</evidence>
<dbReference type="Proteomes" id="UP001328107">
    <property type="component" value="Unassembled WGS sequence"/>
</dbReference>
<accession>A0AAN5D4B4</accession>
<feature type="non-terminal residue" evidence="2">
    <location>
        <position position="1"/>
    </location>
</feature>
<organism evidence="2 3">
    <name type="scientific">Pristionchus mayeri</name>
    <dbReference type="NCBI Taxonomy" id="1317129"/>
    <lineage>
        <taxon>Eukaryota</taxon>
        <taxon>Metazoa</taxon>
        <taxon>Ecdysozoa</taxon>
        <taxon>Nematoda</taxon>
        <taxon>Chromadorea</taxon>
        <taxon>Rhabditida</taxon>
        <taxon>Rhabditina</taxon>
        <taxon>Diplogasteromorpha</taxon>
        <taxon>Diplogasteroidea</taxon>
        <taxon>Neodiplogasteridae</taxon>
        <taxon>Pristionchus</taxon>
    </lineage>
</organism>
<proteinExistence type="predicted"/>
<keyword evidence="3" id="KW-1185">Reference proteome</keyword>
<gene>
    <name evidence="2" type="ORF">PMAYCL1PPCAC_26027</name>
</gene>
<name>A0AAN5D4B4_9BILA</name>